<accession>A0A5C6AQ62</accession>
<name>A0A5C6AQ62_9BACT</name>
<dbReference type="EMBL" id="SJPN01000005">
    <property type="protein sequence ID" value="TWU01122.1"/>
    <property type="molecule type" value="Genomic_DNA"/>
</dbReference>
<dbReference type="OrthoDB" id="234985at2"/>
<feature type="compositionally biased region" description="Basic residues" evidence="1">
    <location>
        <begin position="1"/>
        <end position="27"/>
    </location>
</feature>
<dbReference type="Proteomes" id="UP000320176">
    <property type="component" value="Unassembled WGS sequence"/>
</dbReference>
<evidence type="ECO:0000256" key="1">
    <source>
        <dbReference type="SAM" id="MobiDB-lite"/>
    </source>
</evidence>
<proteinExistence type="predicted"/>
<feature type="region of interest" description="Disordered" evidence="1">
    <location>
        <begin position="1"/>
        <end position="50"/>
    </location>
</feature>
<comment type="caution">
    <text evidence="2">The sequence shown here is derived from an EMBL/GenBank/DDBJ whole genome shotgun (WGS) entry which is preliminary data.</text>
</comment>
<reference evidence="2 3" key="1">
    <citation type="submission" date="2019-02" db="EMBL/GenBank/DDBJ databases">
        <title>Deep-cultivation of Planctomycetes and their phenomic and genomic characterization uncovers novel biology.</title>
        <authorList>
            <person name="Wiegand S."/>
            <person name="Jogler M."/>
            <person name="Boedeker C."/>
            <person name="Pinto D."/>
            <person name="Vollmers J."/>
            <person name="Rivas-Marin E."/>
            <person name="Kohn T."/>
            <person name="Peeters S.H."/>
            <person name="Heuer A."/>
            <person name="Rast P."/>
            <person name="Oberbeckmann S."/>
            <person name="Bunk B."/>
            <person name="Jeske O."/>
            <person name="Meyerdierks A."/>
            <person name="Storesund J.E."/>
            <person name="Kallscheuer N."/>
            <person name="Luecker S."/>
            <person name="Lage O.M."/>
            <person name="Pohl T."/>
            <person name="Merkel B.J."/>
            <person name="Hornburger P."/>
            <person name="Mueller R.-W."/>
            <person name="Bruemmer F."/>
            <person name="Labrenz M."/>
            <person name="Spormann A.M."/>
            <person name="Op Den Camp H."/>
            <person name="Overmann J."/>
            <person name="Amann R."/>
            <person name="Jetten M.S.M."/>
            <person name="Mascher T."/>
            <person name="Medema M.H."/>
            <person name="Devos D.P."/>
            <person name="Kaster A.-K."/>
            <person name="Ovreas L."/>
            <person name="Rohde M."/>
            <person name="Galperin M.Y."/>
            <person name="Jogler C."/>
        </authorList>
    </citation>
    <scope>NUCLEOTIDE SEQUENCE [LARGE SCALE GENOMIC DNA]</scope>
    <source>
        <strain evidence="2 3">Pla52n</strain>
    </source>
</reference>
<dbReference type="AlphaFoldDB" id="A0A5C6AQ62"/>
<keyword evidence="3" id="KW-1185">Reference proteome</keyword>
<dbReference type="RefSeq" id="WP_146521602.1">
    <property type="nucleotide sequence ID" value="NZ_CP151726.1"/>
</dbReference>
<organism evidence="2 3">
    <name type="scientific">Stieleria varia</name>
    <dbReference type="NCBI Taxonomy" id="2528005"/>
    <lineage>
        <taxon>Bacteria</taxon>
        <taxon>Pseudomonadati</taxon>
        <taxon>Planctomycetota</taxon>
        <taxon>Planctomycetia</taxon>
        <taxon>Pirellulales</taxon>
        <taxon>Pirellulaceae</taxon>
        <taxon>Stieleria</taxon>
    </lineage>
</organism>
<protein>
    <submittedName>
        <fullName evidence="2">Uncharacterized protein</fullName>
    </submittedName>
</protein>
<evidence type="ECO:0000313" key="2">
    <source>
        <dbReference type="EMBL" id="TWU01122.1"/>
    </source>
</evidence>
<gene>
    <name evidence="2" type="ORF">Pla52n_44940</name>
</gene>
<sequence>MATKAQRKAQKAKRQERKRQRAKVKEKKRGESQPSTRLRQRLAKQSPRAWADEMPEDVAVFDNQVLASLSPEWNTQATIVRECLASVCGTPSAELPESLSAIPRTSPYSQWRLFIRGLKHWLEDDFATAQANWERLDPDRRPGRIASVMQLSRDEHLNEMPAEPTDDDELFFQAKLLRRVRFDRVAIRIARSAVQIPEPEKDALIGPRLIDWLRDFTKEYRDLEPDFVQALHEVALGRAYRGTYYDLFDVARSHFRGPRHDRKNSLLTFHFYAGMQSVRARRITEEAIKKYLQVDVPANKEIPEKLGKALVSQFYLGEALRLASPEPDDLFSFRKSPDTREINQYFRDSIAAYPSHRNAHVEYVDWLEDNAEDERLTKVGREQWLDKAAEAKMAWSQALPDDIEPRLDLVDYLLEKERIDDATPHVEFLSSTRHENPLVNATKWKWTLLEAMRACRRKTWLSRVPELLDQAGSLWPKWLSKDWMPFLRAALALRMGDQAEFAQRFHYDGTLLNACRMLAAAQRMRVTSADLKPLRAAVDQHVKNLQAVAVEDLLATCDFFWDLTRVKLLYPAYRMHGTKISRELLKRFDESQKLVTDHIDEPMTQASLFLMSEQRLFNDRYSLETPSWFSLRQIVDHPTLAAASAIACMKISGAYRSPVEEGTVEKVREAAESSRDAFYRHWFKELADELVDHLKALNRRGNSIGSFGSMFSRILSQFGADDDDDYDDGPEQQCNCDKCRAARGETLS</sequence>
<evidence type="ECO:0000313" key="3">
    <source>
        <dbReference type="Proteomes" id="UP000320176"/>
    </source>
</evidence>